<feature type="domain" description="Polypeptide-transport-associated ShlB-type" evidence="5">
    <location>
        <begin position="113"/>
        <end position="161"/>
    </location>
</feature>
<name>A0ABX6UYP6_9PAST</name>
<evidence type="ECO:0000256" key="1">
    <source>
        <dbReference type="ARBA" id="ARBA00022452"/>
    </source>
</evidence>
<dbReference type="Gene3D" id="3.10.20.310">
    <property type="entry name" value="membrane protein fhac"/>
    <property type="match status" value="1"/>
</dbReference>
<sequence>MRKSIFFIILFSGISSTLYAEEIPRRDLIRIDAAQQQRQTEQIQQQAEQFRPDADVRMDISPIKSTALPDNESPCYPIYQIVLSDYSTDTSSKQSRFSWALNQAVRQLNVKFPHCFGSEGLGLLMKQVQNNIIEKGYITTRVVAGEQDLTKGIFSLTVIPGRVRHTIVADASYIPWFSKLTAKTATTFGQGDLLNVRDIEQSLENLKRVPTADANIEILPAGNSNVQVGDSDVKITYQQRFPFRLNLSLDDSGSKSTGKWQGSGVLSWDNPFSANDLFYAHFTHSLKRHTDDKGGRASKNYGFYYAVPFGYWTLSASFNKSQYHQEIFGAFNNSYIYSGRSEYTNIHLAYLLYRNAVRKTTVSGGFWSRHSQNYINNAEIDVQRRRMAGWQVNLNHIEYIDTATLKFSGGFKWGTGVRRSMEAPEEYWGEGTSRPQIITASVELNYPFHIGQQPWALNTAWSAQWNKTPLIQQDRFSIGGRHTVRGFDGELTLSGDRGWLWRNELSWNIANKGQWVYLALDGGRVTGRDEEMRLGHHLIGAALGIRGGWRHFYYDFFISRPLSKPSGFRTSNAVTGFNIGITF</sequence>
<dbReference type="InterPro" id="IPR013686">
    <property type="entry name" value="Polypept-transport_assoc_ShlB"/>
</dbReference>
<evidence type="ECO:0000313" key="8">
    <source>
        <dbReference type="Proteomes" id="UP000663069"/>
    </source>
</evidence>
<dbReference type="InterPro" id="IPR005565">
    <property type="entry name" value="Hemolysn_activator_HlyB_C"/>
</dbReference>
<keyword evidence="1" id="KW-0472">Membrane</keyword>
<accession>A0ABX6UYP6</accession>
<dbReference type="Gene3D" id="2.40.160.50">
    <property type="entry name" value="membrane protein fhac: a member of the omp85/tpsb transporter family"/>
    <property type="match status" value="1"/>
</dbReference>
<evidence type="ECO:0000259" key="6">
    <source>
        <dbReference type="Pfam" id="PF17287"/>
    </source>
</evidence>
<dbReference type="EMBL" id="CP063056">
    <property type="protein sequence ID" value="QPB43235.1"/>
    <property type="molecule type" value="Genomic_DNA"/>
</dbReference>
<dbReference type="PIRSF" id="PIRSF029745">
    <property type="entry name" value="FhaC"/>
    <property type="match status" value="1"/>
</dbReference>
<dbReference type="InterPro" id="IPR035251">
    <property type="entry name" value="ShlB_POTRA"/>
</dbReference>
<evidence type="ECO:0000256" key="3">
    <source>
        <dbReference type="ARBA" id="ARBA00023237"/>
    </source>
</evidence>
<evidence type="ECO:0000259" key="5">
    <source>
        <dbReference type="Pfam" id="PF08479"/>
    </source>
</evidence>
<gene>
    <name evidence="7" type="ORF">IHV77_03775</name>
</gene>
<dbReference type="InterPro" id="IPR027282">
    <property type="entry name" value="TPS"/>
</dbReference>
<keyword evidence="8" id="KW-1185">Reference proteome</keyword>
<evidence type="ECO:0000256" key="2">
    <source>
        <dbReference type="ARBA" id="ARBA00022692"/>
    </source>
</evidence>
<dbReference type="Proteomes" id="UP000663069">
    <property type="component" value="Chromosome"/>
</dbReference>
<keyword evidence="2" id="KW-0812">Transmembrane</keyword>
<protein>
    <submittedName>
        <fullName evidence="7">ShlB/FhaC/HecB family hemolysin secretion/activation protein</fullName>
    </submittedName>
</protein>
<keyword evidence="3" id="KW-0998">Cell outer membrane</keyword>
<dbReference type="PANTHER" id="PTHR34597:SF3">
    <property type="entry name" value="OUTER MEMBRANE TRANSPORTER CDIB"/>
    <property type="match status" value="1"/>
</dbReference>
<evidence type="ECO:0000313" key="7">
    <source>
        <dbReference type="EMBL" id="QPB43235.1"/>
    </source>
</evidence>
<dbReference type="Pfam" id="PF08479">
    <property type="entry name" value="POTRA_2"/>
    <property type="match status" value="1"/>
</dbReference>
<keyword evidence="1" id="KW-1134">Transmembrane beta strand</keyword>
<feature type="domain" description="Haemolysin activator HlyB C-terminal" evidence="4">
    <location>
        <begin position="229"/>
        <end position="547"/>
    </location>
</feature>
<feature type="domain" description="ShlB POTRA" evidence="6">
    <location>
        <begin position="179"/>
        <end position="220"/>
    </location>
</feature>
<dbReference type="Pfam" id="PF17287">
    <property type="entry name" value="POTRA_3"/>
    <property type="match status" value="1"/>
</dbReference>
<evidence type="ECO:0000259" key="4">
    <source>
        <dbReference type="Pfam" id="PF03865"/>
    </source>
</evidence>
<reference evidence="7 8" key="1">
    <citation type="submission" date="2020-10" db="EMBL/GenBank/DDBJ databases">
        <title>Genome Sequencing of Rodentibacter spp. strain DSM111151.</title>
        <authorList>
            <person name="Benga L."/>
            <person name="Lautwein T."/>
        </authorList>
    </citation>
    <scope>NUCLEOTIDE SEQUENCE [LARGE SCALE GENOMIC DNA]</scope>
    <source>
        <strain evidence="7 8">DSM 111151</strain>
    </source>
</reference>
<dbReference type="PANTHER" id="PTHR34597">
    <property type="entry name" value="SLR1661 PROTEIN"/>
    <property type="match status" value="1"/>
</dbReference>
<dbReference type="RefSeq" id="WP_194812809.1">
    <property type="nucleotide sequence ID" value="NZ_CP063056.1"/>
</dbReference>
<proteinExistence type="predicted"/>
<dbReference type="Pfam" id="PF03865">
    <property type="entry name" value="ShlB"/>
    <property type="match status" value="1"/>
</dbReference>
<organism evidence="7 8">
    <name type="scientific">Rodentibacter haemolyticus</name>
    <dbReference type="NCBI Taxonomy" id="2778911"/>
    <lineage>
        <taxon>Bacteria</taxon>
        <taxon>Pseudomonadati</taxon>
        <taxon>Pseudomonadota</taxon>
        <taxon>Gammaproteobacteria</taxon>
        <taxon>Pasteurellales</taxon>
        <taxon>Pasteurellaceae</taxon>
        <taxon>Rodentibacter</taxon>
    </lineage>
</organism>
<dbReference type="InterPro" id="IPR051544">
    <property type="entry name" value="TPS_OM_transporter"/>
</dbReference>